<protein>
    <recommendedName>
        <fullName evidence="6">C2H2-type domain-containing protein</fullName>
    </recommendedName>
</protein>
<reference evidence="7 8" key="1">
    <citation type="submission" date="2019-09" db="EMBL/GenBank/DDBJ databases">
        <authorList>
            <person name="Brejova B."/>
        </authorList>
    </citation>
    <scope>NUCLEOTIDE SEQUENCE [LARGE SCALE GENOMIC DNA]</scope>
</reference>
<evidence type="ECO:0000256" key="4">
    <source>
        <dbReference type="ARBA" id="ARBA00023242"/>
    </source>
</evidence>
<sequence>MSLNKDDPMQSAIAPPRGDTIDFYQDLNKVTLVSGTSAVGKRGKGVGFYCEACNLTFKDSIQWIDHINSKQHLYNTTGSTDLDATNAKITVEDVKARLKYLKEKQERDLKESGMEFNLEQRIAQRQKFEQEEADRKRKKRIEKKKRQRESKKRKRDEPASEPNDMQAMMGFSGFGSTKN</sequence>
<feature type="domain" description="C2H2-type" evidence="6">
    <location>
        <begin position="50"/>
        <end position="72"/>
    </location>
</feature>
<evidence type="ECO:0000256" key="1">
    <source>
        <dbReference type="ARBA" id="ARBA00022723"/>
    </source>
</evidence>
<feature type="compositionally biased region" description="Basic residues" evidence="5">
    <location>
        <begin position="136"/>
        <end position="154"/>
    </location>
</feature>
<keyword evidence="2" id="KW-0863">Zinc-finger</keyword>
<dbReference type="PANTHER" id="PTHR45986:SF1">
    <property type="entry name" value="ZINC FINGER MATRIN-TYPE PROTEIN 2"/>
    <property type="match status" value="1"/>
</dbReference>
<evidence type="ECO:0000313" key="7">
    <source>
        <dbReference type="EMBL" id="VVT53089.1"/>
    </source>
</evidence>
<dbReference type="GO" id="GO:0005681">
    <property type="term" value="C:spliceosomal complex"/>
    <property type="evidence" value="ECO:0007669"/>
    <property type="project" value="InterPro"/>
</dbReference>
<dbReference type="GO" id="GO:0046540">
    <property type="term" value="C:U4/U6 x U5 tri-snRNP complex"/>
    <property type="evidence" value="ECO:0007669"/>
    <property type="project" value="TreeGrafter"/>
</dbReference>
<dbReference type="SMART" id="SM00451">
    <property type="entry name" value="ZnF_U1"/>
    <property type="match status" value="1"/>
</dbReference>
<evidence type="ECO:0000256" key="2">
    <source>
        <dbReference type="ARBA" id="ARBA00022771"/>
    </source>
</evidence>
<dbReference type="RefSeq" id="XP_031854007.1">
    <property type="nucleotide sequence ID" value="XM_031998116.1"/>
</dbReference>
<evidence type="ECO:0000256" key="3">
    <source>
        <dbReference type="ARBA" id="ARBA00022833"/>
    </source>
</evidence>
<dbReference type="Gene3D" id="3.30.160.60">
    <property type="entry name" value="Classic Zinc Finger"/>
    <property type="match status" value="1"/>
</dbReference>
<feature type="region of interest" description="Disordered" evidence="5">
    <location>
        <begin position="125"/>
        <end position="179"/>
    </location>
</feature>
<evidence type="ECO:0000313" key="8">
    <source>
        <dbReference type="Proteomes" id="UP000398389"/>
    </source>
</evidence>
<keyword evidence="8" id="KW-1185">Reference proteome</keyword>
<dbReference type="InterPro" id="IPR013087">
    <property type="entry name" value="Znf_C2H2_type"/>
</dbReference>
<dbReference type="GeneID" id="43582216"/>
<dbReference type="AlphaFoldDB" id="A0A5E8BRI4"/>
<evidence type="ECO:0000256" key="5">
    <source>
        <dbReference type="SAM" id="MobiDB-lite"/>
    </source>
</evidence>
<accession>A0A5E8BRI4</accession>
<dbReference type="Pfam" id="PF12171">
    <property type="entry name" value="zf-C2H2_jaz"/>
    <property type="match status" value="1"/>
</dbReference>
<dbReference type="OrthoDB" id="30343at2759"/>
<keyword evidence="3" id="KW-0862">Zinc</keyword>
<dbReference type="InterPro" id="IPR036236">
    <property type="entry name" value="Znf_C2H2_sf"/>
</dbReference>
<gene>
    <name evidence="7" type="ORF">SAPINGB_P003398</name>
</gene>
<dbReference type="GO" id="GO:0000398">
    <property type="term" value="P:mRNA splicing, via spliceosome"/>
    <property type="evidence" value="ECO:0007669"/>
    <property type="project" value="InterPro"/>
</dbReference>
<dbReference type="GO" id="GO:0008270">
    <property type="term" value="F:zinc ion binding"/>
    <property type="evidence" value="ECO:0007669"/>
    <property type="project" value="UniProtKB-KW"/>
</dbReference>
<keyword evidence="1" id="KW-0479">Metal-binding</keyword>
<dbReference type="EMBL" id="CABVLU010000003">
    <property type="protein sequence ID" value="VVT53089.1"/>
    <property type="molecule type" value="Genomic_DNA"/>
</dbReference>
<dbReference type="PANTHER" id="PTHR45986">
    <property type="entry name" value="ZINC FINGER MATRIN-TYPE PROTEIN 2"/>
    <property type="match status" value="1"/>
</dbReference>
<dbReference type="InterPro" id="IPR022755">
    <property type="entry name" value="Znf_C2H2_jaz"/>
</dbReference>
<feature type="compositionally biased region" description="Basic and acidic residues" evidence="5">
    <location>
        <begin position="126"/>
        <end position="135"/>
    </location>
</feature>
<dbReference type="PROSITE" id="PS00028">
    <property type="entry name" value="ZINC_FINGER_C2H2_1"/>
    <property type="match status" value="1"/>
</dbReference>
<name>A0A5E8BRI4_9ASCO</name>
<evidence type="ECO:0000259" key="6">
    <source>
        <dbReference type="PROSITE" id="PS00028"/>
    </source>
</evidence>
<dbReference type="InterPro" id="IPR040107">
    <property type="entry name" value="Snu23"/>
</dbReference>
<dbReference type="Proteomes" id="UP000398389">
    <property type="component" value="Unassembled WGS sequence"/>
</dbReference>
<dbReference type="InterPro" id="IPR003604">
    <property type="entry name" value="Matrin/U1-like-C_Znf_C2H2"/>
</dbReference>
<dbReference type="GO" id="GO:0003676">
    <property type="term" value="F:nucleic acid binding"/>
    <property type="evidence" value="ECO:0007669"/>
    <property type="project" value="InterPro"/>
</dbReference>
<organism evidence="7 8">
    <name type="scientific">Magnusiomyces paraingens</name>
    <dbReference type="NCBI Taxonomy" id="2606893"/>
    <lineage>
        <taxon>Eukaryota</taxon>
        <taxon>Fungi</taxon>
        <taxon>Dikarya</taxon>
        <taxon>Ascomycota</taxon>
        <taxon>Saccharomycotina</taxon>
        <taxon>Dipodascomycetes</taxon>
        <taxon>Dipodascales</taxon>
        <taxon>Dipodascaceae</taxon>
        <taxon>Magnusiomyces</taxon>
    </lineage>
</organism>
<proteinExistence type="predicted"/>
<keyword evidence="4" id="KW-0539">Nucleus</keyword>
<dbReference type="SUPFAM" id="SSF57667">
    <property type="entry name" value="beta-beta-alpha zinc fingers"/>
    <property type="match status" value="1"/>
</dbReference>